<dbReference type="RefSeq" id="WP_340235146.1">
    <property type="nucleotide sequence ID" value="NZ_JBBEWC010000003.1"/>
</dbReference>
<reference evidence="3" key="1">
    <citation type="journal article" date="2019" name="Int. J. Syst. Evol. Microbiol.">
        <title>The Global Catalogue of Microorganisms (GCM) 10K type strain sequencing project: providing services to taxonomists for standard genome sequencing and annotation.</title>
        <authorList>
            <consortium name="The Broad Institute Genomics Platform"/>
            <consortium name="The Broad Institute Genome Sequencing Center for Infectious Disease"/>
            <person name="Wu L."/>
            <person name="Ma J."/>
        </authorList>
    </citation>
    <scope>NUCLEOTIDE SEQUENCE [LARGE SCALE GENOMIC DNA]</scope>
    <source>
        <strain evidence="3">KCTC 52344</strain>
    </source>
</reference>
<dbReference type="Pfam" id="PF00386">
    <property type="entry name" value="C1q"/>
    <property type="match status" value="1"/>
</dbReference>
<dbReference type="EMBL" id="JBHULC010000008">
    <property type="protein sequence ID" value="MFD2520851.1"/>
    <property type="molecule type" value="Genomic_DNA"/>
</dbReference>
<feature type="domain" description="C1q" evidence="1">
    <location>
        <begin position="167"/>
        <end position="275"/>
    </location>
</feature>
<keyword evidence="3" id="KW-1185">Reference proteome</keyword>
<organism evidence="2 3">
    <name type="scientific">Emticicia soli</name>
    <dbReference type="NCBI Taxonomy" id="2027878"/>
    <lineage>
        <taxon>Bacteria</taxon>
        <taxon>Pseudomonadati</taxon>
        <taxon>Bacteroidota</taxon>
        <taxon>Cytophagia</taxon>
        <taxon>Cytophagales</taxon>
        <taxon>Leadbetterellaceae</taxon>
        <taxon>Emticicia</taxon>
    </lineage>
</organism>
<dbReference type="InterPro" id="IPR008983">
    <property type="entry name" value="Tumour_necrosis_fac-like_dom"/>
</dbReference>
<evidence type="ECO:0000313" key="3">
    <source>
        <dbReference type="Proteomes" id="UP001597510"/>
    </source>
</evidence>
<dbReference type="Proteomes" id="UP001597510">
    <property type="component" value="Unassembled WGS sequence"/>
</dbReference>
<gene>
    <name evidence="2" type="ORF">ACFSR2_08155</name>
</gene>
<evidence type="ECO:0000259" key="1">
    <source>
        <dbReference type="Pfam" id="PF00386"/>
    </source>
</evidence>
<dbReference type="SUPFAM" id="SSF49842">
    <property type="entry name" value="TNF-like"/>
    <property type="match status" value="1"/>
</dbReference>
<proteinExistence type="predicted"/>
<name>A0ABW5J7P5_9BACT</name>
<accession>A0ABW5J7P5</accession>
<protein>
    <recommendedName>
        <fullName evidence="1">C1q domain-containing protein</fullName>
    </recommendedName>
</protein>
<sequence>MSTCLSQVTTTPVSIGIGPGTVASVPFHINTSGEAARFQGTSPYVSLYDGILMNGYIQAINNTFEIGSKNNYDINFYTGDTPRMNINGTSGVVTVNQQLIAQSGIKLTGPLQAANDLTGSPGMVLVSKGNATPAWEERGIGFAAYMSNTKLMNSGTAYVIDGLTEHFDDGFNFNPTTGEFTVPITGLYQFNVNPLFLFNTNLSNAQVIVGLYNHGTLMYQYYHFVGFSAVSYTSTTSMFTTKLTAGDVITFKVTQNTGYDQTLLNFSSTITISGYKIF</sequence>
<dbReference type="Gene3D" id="2.60.120.40">
    <property type="match status" value="1"/>
</dbReference>
<dbReference type="InterPro" id="IPR001073">
    <property type="entry name" value="C1q_dom"/>
</dbReference>
<evidence type="ECO:0000313" key="2">
    <source>
        <dbReference type="EMBL" id="MFD2520851.1"/>
    </source>
</evidence>
<comment type="caution">
    <text evidence="2">The sequence shown here is derived from an EMBL/GenBank/DDBJ whole genome shotgun (WGS) entry which is preliminary data.</text>
</comment>